<protein>
    <submittedName>
        <fullName evidence="2">ParA family protein</fullName>
    </submittedName>
</protein>
<dbReference type="InterPro" id="IPR027417">
    <property type="entry name" value="P-loop_NTPase"/>
</dbReference>
<dbReference type="AlphaFoldDB" id="A0A7K0KJ93"/>
<dbReference type="Gene3D" id="3.40.50.300">
    <property type="entry name" value="P-loop containing nucleotide triphosphate hydrolases"/>
    <property type="match status" value="1"/>
</dbReference>
<organism evidence="2 3">
    <name type="scientific">Hallella mizrahii</name>
    <dbReference type="NCBI Taxonomy" id="2606637"/>
    <lineage>
        <taxon>Bacteria</taxon>
        <taxon>Pseudomonadati</taxon>
        <taxon>Bacteroidota</taxon>
        <taxon>Bacteroidia</taxon>
        <taxon>Bacteroidales</taxon>
        <taxon>Prevotellaceae</taxon>
        <taxon>Hallella</taxon>
    </lineage>
</organism>
<dbReference type="InterPro" id="IPR002586">
    <property type="entry name" value="CobQ/CobB/MinD/ParA_Nub-bd_dom"/>
</dbReference>
<dbReference type="PANTHER" id="PTHR13696:SF99">
    <property type="entry name" value="COBYRINIC ACID AC-DIAMIDE SYNTHASE"/>
    <property type="match status" value="1"/>
</dbReference>
<reference evidence="2 3" key="1">
    <citation type="submission" date="2019-08" db="EMBL/GenBank/DDBJ databases">
        <title>In-depth cultivation of the pig gut microbiome towards novel bacterial diversity and tailored functional studies.</title>
        <authorList>
            <person name="Wylensek D."/>
            <person name="Hitch T.C.A."/>
            <person name="Clavel T."/>
        </authorList>
    </citation>
    <scope>NUCLEOTIDE SEQUENCE [LARGE SCALE GENOMIC DNA]</scope>
    <source>
        <strain evidence="2 3">LKV-178-WT-2A</strain>
    </source>
</reference>
<proteinExistence type="predicted"/>
<comment type="caution">
    <text evidence="2">The sequence shown here is derived from an EMBL/GenBank/DDBJ whole genome shotgun (WGS) entry which is preliminary data.</text>
</comment>
<sequence>MENKIIAFANMKGGVGKSSLCIALANYLTMAKIPVVVVDADLQQTIATLREDEKQEYQDTPEPWRILSLDTSYSNDKEKKNIIEGIKETLAKLKSVPATILIDCPGNASDDAIKYIYNAADVVVVPMDFTRITVNTTKTFAEMLQTMKAAKLMRANVYFQPNKYDERRKQLQRDEVKNMLKTFGYIGTRVNNRSDIERISTYTFPSKLRGFFRFPFEAMTEFIYGKKIIL</sequence>
<dbReference type="PIRSF" id="PIRSF009320">
    <property type="entry name" value="Nuc_binding_HP_1000"/>
    <property type="match status" value="1"/>
</dbReference>
<dbReference type="PANTHER" id="PTHR13696">
    <property type="entry name" value="P-LOOP CONTAINING NUCLEOSIDE TRIPHOSPHATE HYDROLASE"/>
    <property type="match status" value="1"/>
</dbReference>
<gene>
    <name evidence="2" type="ORF">FYJ73_14915</name>
</gene>
<evidence type="ECO:0000313" key="3">
    <source>
        <dbReference type="Proteomes" id="UP000438914"/>
    </source>
</evidence>
<keyword evidence="3" id="KW-1185">Reference proteome</keyword>
<dbReference type="InterPro" id="IPR050678">
    <property type="entry name" value="DNA_Partitioning_ATPase"/>
</dbReference>
<evidence type="ECO:0000313" key="2">
    <source>
        <dbReference type="EMBL" id="MST85939.1"/>
    </source>
</evidence>
<accession>A0A7K0KJ93</accession>
<dbReference type="CDD" id="cd02042">
    <property type="entry name" value="ParAB_family"/>
    <property type="match status" value="1"/>
</dbReference>
<evidence type="ECO:0000259" key="1">
    <source>
        <dbReference type="Pfam" id="PF01656"/>
    </source>
</evidence>
<dbReference type="Pfam" id="PF01656">
    <property type="entry name" value="CbiA"/>
    <property type="match status" value="1"/>
</dbReference>
<dbReference type="SUPFAM" id="SSF52540">
    <property type="entry name" value="P-loop containing nucleoside triphosphate hydrolases"/>
    <property type="match status" value="1"/>
</dbReference>
<name>A0A7K0KJ93_9BACT</name>
<feature type="domain" description="CobQ/CobB/MinD/ParA nucleotide binding" evidence="1">
    <location>
        <begin position="6"/>
        <end position="190"/>
    </location>
</feature>
<dbReference type="EMBL" id="VUNG01000064">
    <property type="protein sequence ID" value="MST85939.1"/>
    <property type="molecule type" value="Genomic_DNA"/>
</dbReference>
<dbReference type="Proteomes" id="UP000438914">
    <property type="component" value="Unassembled WGS sequence"/>
</dbReference>
<dbReference type="RefSeq" id="WP_154535538.1">
    <property type="nucleotide sequence ID" value="NZ_VUNG01000064.1"/>
</dbReference>